<dbReference type="Proteomes" id="UP001239111">
    <property type="component" value="Chromosome 2"/>
</dbReference>
<evidence type="ECO:0000313" key="1">
    <source>
        <dbReference type="EMBL" id="KAJ8677617.1"/>
    </source>
</evidence>
<sequence>MEASGSQENVNNPDHCFLDTLIDLLPFEMNVPGYRFLGPGTKLAERLERGEVGVCPLDDYAREHDIAYANKNADRRKTDRVSAEPSFSRMLASQVDPDKRTLALMTACCMVSRITFEQLFSHGKKKKTEKKSMIL</sequence>
<comment type="caution">
    <text evidence="1">The sequence shown here is derived from an EMBL/GenBank/DDBJ whole genome shotgun (WGS) entry which is preliminary data.</text>
</comment>
<accession>A0ACC2P2K4</accession>
<proteinExistence type="predicted"/>
<reference evidence="1" key="1">
    <citation type="submission" date="2023-04" db="EMBL/GenBank/DDBJ databases">
        <title>A chromosome-level genome assembly of the parasitoid wasp Eretmocerus hayati.</title>
        <authorList>
            <person name="Zhong Y."/>
            <person name="Liu S."/>
            <person name="Liu Y."/>
        </authorList>
    </citation>
    <scope>NUCLEOTIDE SEQUENCE</scope>
    <source>
        <strain evidence="1">ZJU_SS_LIU_2023</strain>
    </source>
</reference>
<keyword evidence="2" id="KW-1185">Reference proteome</keyword>
<protein>
    <submittedName>
        <fullName evidence="1">Uncharacterized protein</fullName>
    </submittedName>
</protein>
<dbReference type="EMBL" id="CM056742">
    <property type="protein sequence ID" value="KAJ8677617.1"/>
    <property type="molecule type" value="Genomic_DNA"/>
</dbReference>
<gene>
    <name evidence="1" type="ORF">QAD02_013404</name>
</gene>
<evidence type="ECO:0000313" key="2">
    <source>
        <dbReference type="Proteomes" id="UP001239111"/>
    </source>
</evidence>
<organism evidence="1 2">
    <name type="scientific">Eretmocerus hayati</name>
    <dbReference type="NCBI Taxonomy" id="131215"/>
    <lineage>
        <taxon>Eukaryota</taxon>
        <taxon>Metazoa</taxon>
        <taxon>Ecdysozoa</taxon>
        <taxon>Arthropoda</taxon>
        <taxon>Hexapoda</taxon>
        <taxon>Insecta</taxon>
        <taxon>Pterygota</taxon>
        <taxon>Neoptera</taxon>
        <taxon>Endopterygota</taxon>
        <taxon>Hymenoptera</taxon>
        <taxon>Apocrita</taxon>
        <taxon>Proctotrupomorpha</taxon>
        <taxon>Chalcidoidea</taxon>
        <taxon>Aphelinidae</taxon>
        <taxon>Aphelininae</taxon>
        <taxon>Eretmocerus</taxon>
    </lineage>
</organism>
<name>A0ACC2P2K4_9HYME</name>